<accession>A0A554A1B3</accession>
<proteinExistence type="predicted"/>
<evidence type="ECO:0000256" key="1">
    <source>
        <dbReference type="SAM" id="Phobius"/>
    </source>
</evidence>
<feature type="transmembrane region" description="Helical" evidence="1">
    <location>
        <begin position="6"/>
        <end position="30"/>
    </location>
</feature>
<dbReference type="RefSeq" id="WP_143847968.1">
    <property type="nucleotide sequence ID" value="NZ_VLXZ01000003.1"/>
</dbReference>
<dbReference type="InterPro" id="IPR003675">
    <property type="entry name" value="Rce1/LyrA-like_dom"/>
</dbReference>
<keyword evidence="3" id="KW-0645">Protease</keyword>
<keyword evidence="3" id="KW-0482">Metalloprotease</keyword>
<evidence type="ECO:0000313" key="3">
    <source>
        <dbReference type="EMBL" id="TSB47469.1"/>
    </source>
</evidence>
<feature type="transmembrane region" description="Helical" evidence="1">
    <location>
        <begin position="50"/>
        <end position="71"/>
    </location>
</feature>
<evidence type="ECO:0000259" key="2">
    <source>
        <dbReference type="Pfam" id="PF02517"/>
    </source>
</evidence>
<dbReference type="OrthoDB" id="449657at2"/>
<dbReference type="AlphaFoldDB" id="A0A554A1B3"/>
<protein>
    <submittedName>
        <fullName evidence="3">CPBP family intramembrane metalloprotease</fullName>
    </submittedName>
</protein>
<dbReference type="GO" id="GO:0006508">
    <property type="term" value="P:proteolysis"/>
    <property type="evidence" value="ECO:0007669"/>
    <property type="project" value="UniProtKB-KW"/>
</dbReference>
<evidence type="ECO:0000313" key="4">
    <source>
        <dbReference type="Proteomes" id="UP000318521"/>
    </source>
</evidence>
<organism evidence="3 4">
    <name type="scientific">Alkalicoccobacillus porphyridii</name>
    <dbReference type="NCBI Taxonomy" id="2597270"/>
    <lineage>
        <taxon>Bacteria</taxon>
        <taxon>Bacillati</taxon>
        <taxon>Bacillota</taxon>
        <taxon>Bacilli</taxon>
        <taxon>Bacillales</taxon>
        <taxon>Bacillaceae</taxon>
        <taxon>Alkalicoccobacillus</taxon>
    </lineage>
</organism>
<dbReference type="GO" id="GO:0080120">
    <property type="term" value="P:CAAX-box protein maturation"/>
    <property type="evidence" value="ECO:0007669"/>
    <property type="project" value="UniProtKB-ARBA"/>
</dbReference>
<dbReference type="Pfam" id="PF02517">
    <property type="entry name" value="Rce1-like"/>
    <property type="match status" value="1"/>
</dbReference>
<keyword evidence="4" id="KW-1185">Reference proteome</keyword>
<dbReference type="GO" id="GO:0004175">
    <property type="term" value="F:endopeptidase activity"/>
    <property type="evidence" value="ECO:0007669"/>
    <property type="project" value="UniProtKB-ARBA"/>
</dbReference>
<keyword evidence="1" id="KW-0472">Membrane</keyword>
<reference evidence="3 4" key="1">
    <citation type="submission" date="2019-07" db="EMBL/GenBank/DDBJ databases">
        <authorList>
            <person name="Park Y.J."/>
            <person name="Jeong S.E."/>
            <person name="Jung H.S."/>
        </authorList>
    </citation>
    <scope>NUCLEOTIDE SEQUENCE [LARGE SCALE GENOMIC DNA]</scope>
    <source>
        <strain evidence="4">P16(2019)</strain>
    </source>
</reference>
<name>A0A554A1B3_9BACI</name>
<keyword evidence="3" id="KW-0378">Hydrolase</keyword>
<gene>
    <name evidence="3" type="ORF">FN960_06965</name>
</gene>
<dbReference type="EMBL" id="VLXZ01000003">
    <property type="protein sequence ID" value="TSB47469.1"/>
    <property type="molecule type" value="Genomic_DNA"/>
</dbReference>
<comment type="caution">
    <text evidence="3">The sequence shown here is derived from an EMBL/GenBank/DDBJ whole genome shotgun (WGS) entry which is preliminary data.</text>
</comment>
<keyword evidence="1" id="KW-1133">Transmembrane helix</keyword>
<sequence length="111" mass="13246">MLILVFNYHLFDLILIINLWLAFALVNPWFEELYWRGLLLDAAIEWFPKWISVCYSALFFVLSHPFTWGVFSIANNHYHVIINLTILGIVPVYHLFYDRKFKVGDIFTFLS</sequence>
<feature type="transmembrane region" description="Helical" evidence="1">
    <location>
        <begin position="77"/>
        <end position="96"/>
    </location>
</feature>
<keyword evidence="1" id="KW-0812">Transmembrane</keyword>
<feature type="domain" description="CAAX prenyl protease 2/Lysostaphin resistance protein A-like" evidence="2">
    <location>
        <begin position="17"/>
        <end position="91"/>
    </location>
</feature>
<dbReference type="Proteomes" id="UP000318521">
    <property type="component" value="Unassembled WGS sequence"/>
</dbReference>
<dbReference type="GO" id="GO:0008237">
    <property type="term" value="F:metallopeptidase activity"/>
    <property type="evidence" value="ECO:0007669"/>
    <property type="project" value="UniProtKB-KW"/>
</dbReference>